<accession>A0A226MV37</accession>
<name>A0A226MV37_CALSU</name>
<keyword evidence="1" id="KW-0505">Motor protein</keyword>
<dbReference type="InterPro" id="IPR051724">
    <property type="entry name" value="Actin_motor_Myosin"/>
</dbReference>
<reference evidence="3 4" key="1">
    <citation type="submission" date="2016-07" db="EMBL/GenBank/DDBJ databases">
        <title>Disparate Historic Effective Population Sizes Predicted by Modern Levels of Genome Diversity for the Scaled Quail (Callipepla squamata) and the Northern Bobwhite (Colinus virginianus): Inferences from First and Second Generation Draft Genome Assemblies for Sympatric New World Quail.</title>
        <authorList>
            <person name="Oldeschulte D.L."/>
            <person name="Halley Y.A."/>
            <person name="Bhattarai E.K."/>
            <person name="Brashear W.A."/>
            <person name="Hill J."/>
            <person name="Metz R.P."/>
            <person name="Johnson C.D."/>
            <person name="Rollins D."/>
            <person name="Peterson M.J."/>
            <person name="Bickhart D.M."/>
            <person name="Decker J.E."/>
            <person name="Seabury C.M."/>
        </authorList>
    </citation>
    <scope>NUCLEOTIDE SEQUENCE [LARGE SCALE GENOMIC DNA]</scope>
    <source>
        <strain evidence="3 4">Texas</strain>
        <tissue evidence="3">Leg muscle</tissue>
    </source>
</reference>
<protein>
    <recommendedName>
        <fullName evidence="2">Myosin motor domain-containing protein</fullName>
    </recommendedName>
</protein>
<dbReference type="EMBL" id="MCFN01000409">
    <property type="protein sequence ID" value="OXB59186.1"/>
    <property type="molecule type" value="Genomic_DNA"/>
</dbReference>
<proteinExistence type="inferred from homology"/>
<dbReference type="InterPro" id="IPR027417">
    <property type="entry name" value="P-loop_NTPase"/>
</dbReference>
<dbReference type="GO" id="GO:0008360">
    <property type="term" value="P:regulation of cell shape"/>
    <property type="evidence" value="ECO:0007669"/>
    <property type="project" value="TreeGrafter"/>
</dbReference>
<dbReference type="GO" id="GO:0030705">
    <property type="term" value="P:cytoskeleton-dependent intracellular transport"/>
    <property type="evidence" value="ECO:0007669"/>
    <property type="project" value="TreeGrafter"/>
</dbReference>
<dbReference type="PANTHER" id="PTHR46049">
    <property type="entry name" value="AGAP003327-PA"/>
    <property type="match status" value="1"/>
</dbReference>
<dbReference type="GO" id="GO:0030175">
    <property type="term" value="C:filopodium"/>
    <property type="evidence" value="ECO:0007669"/>
    <property type="project" value="TreeGrafter"/>
</dbReference>
<dbReference type="PROSITE" id="PS51456">
    <property type="entry name" value="MYOSIN_MOTOR"/>
    <property type="match status" value="1"/>
</dbReference>
<evidence type="ECO:0000313" key="4">
    <source>
        <dbReference type="Proteomes" id="UP000198323"/>
    </source>
</evidence>
<keyword evidence="4" id="KW-1185">Reference proteome</keyword>
<dbReference type="PANTHER" id="PTHR46049:SF2">
    <property type="entry name" value="UNCONVENTIONAL MYOSIN-X"/>
    <property type="match status" value="1"/>
</dbReference>
<dbReference type="GO" id="GO:0005524">
    <property type="term" value="F:ATP binding"/>
    <property type="evidence" value="ECO:0007669"/>
    <property type="project" value="InterPro"/>
</dbReference>
<dbReference type="OrthoDB" id="6108017at2759"/>
<keyword evidence="1" id="KW-0518">Myosin</keyword>
<dbReference type="InterPro" id="IPR001609">
    <property type="entry name" value="Myosin_head_motor_dom-like"/>
</dbReference>
<evidence type="ECO:0000256" key="1">
    <source>
        <dbReference type="PROSITE-ProRule" id="PRU00782"/>
    </source>
</evidence>
<comment type="caution">
    <text evidence="1">Lacks conserved residue(s) required for the propagation of feature annotation.</text>
</comment>
<dbReference type="Proteomes" id="UP000198323">
    <property type="component" value="Unassembled WGS sequence"/>
</dbReference>
<dbReference type="AlphaFoldDB" id="A0A226MV37"/>
<comment type="similarity">
    <text evidence="1">Belongs to the TRAFAC class myosin-kinesin ATPase superfamily. Myosin family.</text>
</comment>
<evidence type="ECO:0000259" key="2">
    <source>
        <dbReference type="PROSITE" id="PS51456"/>
    </source>
</evidence>
<comment type="caution">
    <text evidence="3">The sequence shown here is derived from an EMBL/GenBank/DDBJ whole genome shotgun (WGS) entry which is preliminary data.</text>
</comment>
<dbReference type="STRING" id="9009.A0A226MV37"/>
<dbReference type="SUPFAM" id="SSF52540">
    <property type="entry name" value="P-loop containing nucleoside triphosphate hydrolases"/>
    <property type="match status" value="1"/>
</dbReference>
<keyword evidence="1" id="KW-0009">Actin-binding</keyword>
<dbReference type="Gene3D" id="1.20.58.530">
    <property type="match status" value="1"/>
</dbReference>
<dbReference type="GO" id="GO:0060002">
    <property type="term" value="F:plus-end directed microfilament motor activity"/>
    <property type="evidence" value="ECO:0007669"/>
    <property type="project" value="TreeGrafter"/>
</dbReference>
<dbReference type="GO" id="GO:0051015">
    <property type="term" value="F:actin filament binding"/>
    <property type="evidence" value="ECO:0007669"/>
    <property type="project" value="TreeGrafter"/>
</dbReference>
<dbReference type="GO" id="GO:0016459">
    <property type="term" value="C:myosin complex"/>
    <property type="evidence" value="ECO:0007669"/>
    <property type="project" value="UniProtKB-KW"/>
</dbReference>
<organism evidence="3 4">
    <name type="scientific">Callipepla squamata</name>
    <name type="common">Scaled quail</name>
    <dbReference type="NCBI Taxonomy" id="9009"/>
    <lineage>
        <taxon>Eukaryota</taxon>
        <taxon>Metazoa</taxon>
        <taxon>Chordata</taxon>
        <taxon>Craniata</taxon>
        <taxon>Vertebrata</taxon>
        <taxon>Euteleostomi</taxon>
        <taxon>Archelosauria</taxon>
        <taxon>Archosauria</taxon>
        <taxon>Dinosauria</taxon>
        <taxon>Saurischia</taxon>
        <taxon>Theropoda</taxon>
        <taxon>Coelurosauria</taxon>
        <taxon>Aves</taxon>
        <taxon>Neognathae</taxon>
        <taxon>Galloanserae</taxon>
        <taxon>Galliformes</taxon>
        <taxon>Odontophoridae</taxon>
        <taxon>Callipepla</taxon>
    </lineage>
</organism>
<gene>
    <name evidence="3" type="ORF">ASZ78_002638</name>
</gene>
<dbReference type="GO" id="GO:0051489">
    <property type="term" value="P:regulation of filopodium assembly"/>
    <property type="evidence" value="ECO:0007669"/>
    <property type="project" value="TreeGrafter"/>
</dbReference>
<sequence>VQYDVRGILEKNRDTFRDDLLNLLRESSLDFIYDLFEHVSSRNNQDTLKCGSKHRKPTVSLQFK</sequence>
<dbReference type="GO" id="GO:0005547">
    <property type="term" value="F:phosphatidylinositol-3,4,5-trisphosphate binding"/>
    <property type="evidence" value="ECO:0007669"/>
    <property type="project" value="TreeGrafter"/>
</dbReference>
<evidence type="ECO:0000313" key="3">
    <source>
        <dbReference type="EMBL" id="OXB59186.1"/>
    </source>
</evidence>
<feature type="non-terminal residue" evidence="3">
    <location>
        <position position="64"/>
    </location>
</feature>
<feature type="non-terminal residue" evidence="3">
    <location>
        <position position="1"/>
    </location>
</feature>
<feature type="domain" description="Myosin motor" evidence="2">
    <location>
        <begin position="1"/>
        <end position="64"/>
    </location>
</feature>